<evidence type="ECO:0000313" key="8">
    <source>
        <dbReference type="EMBL" id="MBW97635.1"/>
    </source>
</evidence>
<comment type="subcellular location">
    <subcellularLocation>
        <location evidence="1">Mitochondrion</location>
    </subcellularLocation>
</comment>
<dbReference type="AlphaFoldDB" id="A0A2P2JVX9"/>
<evidence type="ECO:0000256" key="4">
    <source>
        <dbReference type="ARBA" id="ARBA00023128"/>
    </source>
</evidence>
<dbReference type="Pfam" id="PF05047">
    <property type="entry name" value="L51_S25_CI-B8"/>
    <property type="match status" value="1"/>
</dbReference>
<evidence type="ECO:0000256" key="5">
    <source>
        <dbReference type="ARBA" id="ARBA00023274"/>
    </source>
</evidence>
<dbReference type="GO" id="GO:0032543">
    <property type="term" value="P:mitochondrial translation"/>
    <property type="evidence" value="ECO:0007669"/>
    <property type="project" value="InterPro"/>
</dbReference>
<organism evidence="8">
    <name type="scientific">Rhizophora mucronata</name>
    <name type="common">Asiatic mangrove</name>
    <dbReference type="NCBI Taxonomy" id="61149"/>
    <lineage>
        <taxon>Eukaryota</taxon>
        <taxon>Viridiplantae</taxon>
        <taxon>Streptophyta</taxon>
        <taxon>Embryophyta</taxon>
        <taxon>Tracheophyta</taxon>
        <taxon>Spermatophyta</taxon>
        <taxon>Magnoliopsida</taxon>
        <taxon>eudicotyledons</taxon>
        <taxon>Gunneridae</taxon>
        <taxon>Pentapetalae</taxon>
        <taxon>rosids</taxon>
        <taxon>fabids</taxon>
        <taxon>Malpighiales</taxon>
        <taxon>Rhizophoraceae</taxon>
        <taxon>Rhizophora</taxon>
    </lineage>
</organism>
<evidence type="ECO:0000256" key="1">
    <source>
        <dbReference type="ARBA" id="ARBA00004173"/>
    </source>
</evidence>
<dbReference type="GO" id="GO:0005762">
    <property type="term" value="C:mitochondrial large ribosomal subunit"/>
    <property type="evidence" value="ECO:0007669"/>
    <property type="project" value="TreeGrafter"/>
</dbReference>
<sequence>MQSHMPAFKEQNPQLEVMTELIRGQHPHLKAFYMNKNQRVVCVKNMAPEDIFQHATRLRNALGRKVIKLKTRHVTKHPSVQGTWTTEVRF</sequence>
<protein>
    <recommendedName>
        <fullName evidence="6">Large ribosomal subunit protein mL43</fullName>
    </recommendedName>
</protein>
<evidence type="ECO:0000256" key="6">
    <source>
        <dbReference type="ARBA" id="ARBA00035188"/>
    </source>
</evidence>
<dbReference type="InterPro" id="IPR039927">
    <property type="entry name" value="Ribosomal_mL43"/>
</dbReference>
<dbReference type="InterPro" id="IPR036249">
    <property type="entry name" value="Thioredoxin-like_sf"/>
</dbReference>
<evidence type="ECO:0000256" key="3">
    <source>
        <dbReference type="ARBA" id="ARBA00022980"/>
    </source>
</evidence>
<name>A0A2P2JVX9_RHIMU</name>
<reference evidence="8" key="1">
    <citation type="submission" date="2018-02" db="EMBL/GenBank/DDBJ databases">
        <title>Rhizophora mucronata_Transcriptome.</title>
        <authorList>
            <person name="Meera S.P."/>
            <person name="Sreeshan A."/>
            <person name="Augustine A."/>
        </authorList>
    </citation>
    <scope>NUCLEOTIDE SEQUENCE</scope>
    <source>
        <tissue evidence="8">Leaf</tissue>
    </source>
</reference>
<keyword evidence="4" id="KW-0496">Mitochondrion</keyword>
<dbReference type="PANTHER" id="PTHR21396:SF2">
    <property type="entry name" value="LARGE RIBOSOMAL SUBUNIT PROTEIN ML43"/>
    <property type="match status" value="1"/>
</dbReference>
<dbReference type="GO" id="GO:0003735">
    <property type="term" value="F:structural constituent of ribosome"/>
    <property type="evidence" value="ECO:0007669"/>
    <property type="project" value="InterPro"/>
</dbReference>
<accession>A0A2P2JVX9</accession>
<keyword evidence="3" id="KW-0689">Ribosomal protein</keyword>
<keyword evidence="5" id="KW-0687">Ribonucleoprotein</keyword>
<comment type="similarity">
    <text evidence="2">Belongs to the mitochondrion-specific ribosomal protein mL43 family.</text>
</comment>
<dbReference type="PANTHER" id="PTHR21396">
    <property type="entry name" value="39S RIBOSOMAL PROTEIN L43"/>
    <property type="match status" value="1"/>
</dbReference>
<dbReference type="Gene3D" id="3.40.30.10">
    <property type="entry name" value="Glutaredoxin"/>
    <property type="match status" value="1"/>
</dbReference>
<proteinExistence type="inferred from homology"/>
<evidence type="ECO:0000259" key="7">
    <source>
        <dbReference type="Pfam" id="PF05047"/>
    </source>
</evidence>
<feature type="domain" description="Ribosomal protein/NADH dehydrogenase" evidence="7">
    <location>
        <begin position="1"/>
        <end position="47"/>
    </location>
</feature>
<dbReference type="SUPFAM" id="SSF52833">
    <property type="entry name" value="Thioredoxin-like"/>
    <property type="match status" value="1"/>
</dbReference>
<dbReference type="InterPro" id="IPR007741">
    <property type="entry name" value="Ribosomal_mL43/mS25/NADH_DH"/>
</dbReference>
<dbReference type="EMBL" id="GGEC01017152">
    <property type="protein sequence ID" value="MBW97635.1"/>
    <property type="molecule type" value="Transcribed_RNA"/>
</dbReference>
<evidence type="ECO:0000256" key="2">
    <source>
        <dbReference type="ARBA" id="ARBA00006073"/>
    </source>
</evidence>